<accession>S5DT36</accession>
<organism evidence="1">
    <name type="scientific">Apophua simplicipes ichnovirus</name>
    <dbReference type="NCBI Taxonomy" id="1329648"/>
    <lineage>
        <taxon>Viruses</taxon>
        <taxon>Viruses incertae sedis</taxon>
        <taxon>Polydnaviriformidae</taxon>
        <taxon>Ichnoviriform</taxon>
    </lineage>
</organism>
<sequence>MIETWDASVSIFCSIHRKIGNIGRQLFLRAGLARTVRLILVGFTDWPAADSIHIFRLPTWISLLKFLRQQSIVSGRRIFSGKYIPHYKKKIDVARARSTID</sequence>
<name>S5DT36_9VIRU</name>
<reference evidence="1" key="1">
    <citation type="journal article" date="2013" name="J. Gen. Virol.">
        <title>Ultrastructural and genomic characterization of a second banchine polydnavirus confirms the existence of shared features within this ichnovirus lineage.</title>
        <authorList>
            <person name="Djoumad A."/>
            <person name="Stoltz D."/>
            <person name="Beliveau C."/>
            <person name="Boyle B."/>
            <person name="Kuhn L."/>
            <person name="Cusson M."/>
        </authorList>
    </citation>
    <scope>NUCLEOTIDE SEQUENCE</scope>
</reference>
<dbReference type="EMBL" id="KC752303">
    <property type="protein sequence ID" value="AGQ20210.1"/>
    <property type="molecule type" value="Genomic_DNA"/>
</dbReference>
<evidence type="ECO:0000313" key="1">
    <source>
        <dbReference type="EMBL" id="AGQ20210.1"/>
    </source>
</evidence>
<proteinExistence type="predicted"/>
<protein>
    <submittedName>
        <fullName evidence="1">AsIV-cont00097-ORF3</fullName>
    </submittedName>
</protein>